<sequence length="71" mass="7733">TAVDKVSKGKGRTVNARFMVMCSHYLFDPALSKASPKRSKRVVLRFLDILPSALPRLDLGLGHQGAVLQAV</sequence>
<protein>
    <submittedName>
        <fullName evidence="1">Uncharacterized protein</fullName>
    </submittedName>
</protein>
<reference evidence="1" key="1">
    <citation type="journal article" date="2014" name="Front. Microbiol.">
        <title>High frequency of phylogenetically diverse reductive dehalogenase-homologous genes in deep subseafloor sedimentary metagenomes.</title>
        <authorList>
            <person name="Kawai M."/>
            <person name="Futagami T."/>
            <person name="Toyoda A."/>
            <person name="Takaki Y."/>
            <person name="Nishi S."/>
            <person name="Hori S."/>
            <person name="Arai W."/>
            <person name="Tsubouchi T."/>
            <person name="Morono Y."/>
            <person name="Uchiyama I."/>
            <person name="Ito T."/>
            <person name="Fujiyama A."/>
            <person name="Inagaki F."/>
            <person name="Takami H."/>
        </authorList>
    </citation>
    <scope>NUCLEOTIDE SEQUENCE</scope>
    <source>
        <strain evidence="1">Expedition CK06-06</strain>
    </source>
</reference>
<organism evidence="1">
    <name type="scientific">marine sediment metagenome</name>
    <dbReference type="NCBI Taxonomy" id="412755"/>
    <lineage>
        <taxon>unclassified sequences</taxon>
        <taxon>metagenomes</taxon>
        <taxon>ecological metagenomes</taxon>
    </lineage>
</organism>
<dbReference type="AlphaFoldDB" id="X1R524"/>
<gene>
    <name evidence="1" type="ORF">S06H3_53752</name>
</gene>
<dbReference type="EMBL" id="BARV01034303">
    <property type="protein sequence ID" value="GAI58225.1"/>
    <property type="molecule type" value="Genomic_DNA"/>
</dbReference>
<name>X1R524_9ZZZZ</name>
<evidence type="ECO:0000313" key="1">
    <source>
        <dbReference type="EMBL" id="GAI58225.1"/>
    </source>
</evidence>
<accession>X1R524</accession>
<feature type="non-terminal residue" evidence="1">
    <location>
        <position position="1"/>
    </location>
</feature>
<comment type="caution">
    <text evidence="1">The sequence shown here is derived from an EMBL/GenBank/DDBJ whole genome shotgun (WGS) entry which is preliminary data.</text>
</comment>
<proteinExistence type="predicted"/>